<dbReference type="EMBL" id="CP003587">
    <property type="protein sequence ID" value="AGY59126.1"/>
    <property type="molecule type" value="Genomic_DNA"/>
</dbReference>
<dbReference type="InterPro" id="IPR050963">
    <property type="entry name" value="Sirohydro_Cobaltochel/CbiX"/>
</dbReference>
<dbReference type="KEGG" id="glj:GKIL_2880"/>
<keyword evidence="4" id="KW-1185">Reference proteome</keyword>
<accession>U5QJM1</accession>
<proteinExistence type="predicted"/>
<evidence type="ECO:0000313" key="3">
    <source>
        <dbReference type="EMBL" id="AGY59126.1"/>
    </source>
</evidence>
<dbReference type="Pfam" id="PF01903">
    <property type="entry name" value="CbiX"/>
    <property type="match status" value="2"/>
</dbReference>
<evidence type="ECO:0000256" key="1">
    <source>
        <dbReference type="ARBA" id="ARBA00022723"/>
    </source>
</evidence>
<dbReference type="GO" id="GO:0046872">
    <property type="term" value="F:metal ion binding"/>
    <property type="evidence" value="ECO:0007669"/>
    <property type="project" value="UniProtKB-KW"/>
</dbReference>
<keyword evidence="2 3" id="KW-0456">Lyase</keyword>
<gene>
    <name evidence="3" type="primary">cbiX</name>
    <name evidence="3" type="ORF">GKIL_2880</name>
</gene>
<sequence length="269" mass="30224">MVARSGCVGIGIKDMNVSTSASVTVFLCGHGSSDQRSQRAFASLVERFRRYSHFRIVSGTLEYAERLLDEQIAIEAVPGERFVLLPLFLAPGMHVEEDLGEALERARRSHPQVRFLRTPSLGEHEWMETLLSERARQWPGKIDEHTAVVILAHGSRREEANRLVQDMADGVWENLGGPLVTAAFWKVQPDLRSTLRELSHSSIRRVLLLPYFLFEGSLTDRVAWEVERLAGEFTKLDLQLDTVLGPDNRLLPLMQDLVESSLASVLAPV</sequence>
<dbReference type="EC" id="4.99.1.3" evidence="3"/>
<name>U5QJM1_GLOK1</name>
<dbReference type="HOGENOM" id="CLU_056929_2_0_3"/>
<dbReference type="AlphaFoldDB" id="U5QJM1"/>
<evidence type="ECO:0000256" key="2">
    <source>
        <dbReference type="ARBA" id="ARBA00023239"/>
    </source>
</evidence>
<dbReference type="CDD" id="cd03416">
    <property type="entry name" value="CbiX_SirB_N"/>
    <property type="match status" value="1"/>
</dbReference>
<dbReference type="PANTHER" id="PTHR33542">
    <property type="entry name" value="SIROHYDROCHLORIN FERROCHELATASE, CHLOROPLASTIC"/>
    <property type="match status" value="1"/>
</dbReference>
<dbReference type="SUPFAM" id="SSF53800">
    <property type="entry name" value="Chelatase"/>
    <property type="match status" value="1"/>
</dbReference>
<protein>
    <submittedName>
        <fullName evidence="3">Cobalamin (Vitamin B12) biosynthesis CbiX protein</fullName>
        <ecNumber evidence="3">4.99.1.3</ecNumber>
    </submittedName>
</protein>
<dbReference type="Proteomes" id="UP000017396">
    <property type="component" value="Chromosome"/>
</dbReference>
<evidence type="ECO:0000313" key="4">
    <source>
        <dbReference type="Proteomes" id="UP000017396"/>
    </source>
</evidence>
<reference evidence="3 4" key="1">
    <citation type="journal article" date="2013" name="PLoS ONE">
        <title>Cultivation and Complete Genome Sequencing of Gloeobacter kilaueensis sp. nov., from a Lava Cave in Kilauea Caldera, Hawai'i.</title>
        <authorList>
            <person name="Saw J.H."/>
            <person name="Schatz M."/>
            <person name="Brown M.V."/>
            <person name="Kunkel D.D."/>
            <person name="Foster J.S."/>
            <person name="Shick H."/>
            <person name="Christensen S."/>
            <person name="Hou S."/>
            <person name="Wan X."/>
            <person name="Donachie S.P."/>
        </authorList>
    </citation>
    <scope>NUCLEOTIDE SEQUENCE [LARGE SCALE GENOMIC DNA]</scope>
    <source>
        <strain evidence="4">JS</strain>
    </source>
</reference>
<organism evidence="3 4">
    <name type="scientific">Gloeobacter kilaueensis (strain ATCC BAA-2537 / CCAP 1431/1 / ULC 316 / JS1)</name>
    <dbReference type="NCBI Taxonomy" id="1183438"/>
    <lineage>
        <taxon>Bacteria</taxon>
        <taxon>Bacillati</taxon>
        <taxon>Cyanobacteriota</taxon>
        <taxon>Cyanophyceae</taxon>
        <taxon>Gloeobacterales</taxon>
        <taxon>Gloeobacteraceae</taxon>
        <taxon>Gloeobacter</taxon>
    </lineage>
</organism>
<dbReference type="GO" id="GO:0016852">
    <property type="term" value="F:sirohydrochlorin cobaltochelatase activity"/>
    <property type="evidence" value="ECO:0007669"/>
    <property type="project" value="UniProtKB-EC"/>
</dbReference>
<dbReference type="Gene3D" id="3.40.50.1400">
    <property type="match status" value="2"/>
</dbReference>
<dbReference type="InterPro" id="IPR002762">
    <property type="entry name" value="CbiX-like"/>
</dbReference>
<dbReference type="CDD" id="cd03414">
    <property type="entry name" value="CbiX_SirB_C"/>
    <property type="match status" value="1"/>
</dbReference>
<dbReference type="PANTHER" id="PTHR33542:SF3">
    <property type="entry name" value="SIROHYDROCHLORIN FERROCHELATASE, CHLOROPLASTIC"/>
    <property type="match status" value="1"/>
</dbReference>
<dbReference type="STRING" id="1183438.GKIL_2880"/>
<dbReference type="eggNOG" id="COG2138">
    <property type="taxonomic scope" value="Bacteria"/>
</dbReference>
<keyword evidence="1" id="KW-0479">Metal-binding</keyword>